<dbReference type="EMBL" id="MHJJ01000011">
    <property type="protein sequence ID" value="OGY65316.1"/>
    <property type="molecule type" value="Genomic_DNA"/>
</dbReference>
<evidence type="ECO:0000313" key="8">
    <source>
        <dbReference type="EMBL" id="OGY65316.1"/>
    </source>
</evidence>
<feature type="transmembrane region" description="Helical" evidence="6">
    <location>
        <begin position="404"/>
        <end position="422"/>
    </location>
</feature>
<feature type="transmembrane region" description="Helical" evidence="6">
    <location>
        <begin position="12"/>
        <end position="30"/>
    </location>
</feature>
<keyword evidence="5" id="KW-0802">TPR repeat</keyword>
<feature type="transmembrane region" description="Helical" evidence="6">
    <location>
        <begin position="175"/>
        <end position="194"/>
    </location>
</feature>
<keyword evidence="2 6" id="KW-0812">Transmembrane</keyword>
<dbReference type="InterPro" id="IPR007016">
    <property type="entry name" value="O-antigen_ligase-rel_domated"/>
</dbReference>
<feature type="transmembrane region" description="Helical" evidence="6">
    <location>
        <begin position="201"/>
        <end position="217"/>
    </location>
</feature>
<evidence type="ECO:0000256" key="4">
    <source>
        <dbReference type="ARBA" id="ARBA00023136"/>
    </source>
</evidence>
<feature type="repeat" description="TPR" evidence="5">
    <location>
        <begin position="686"/>
        <end position="719"/>
    </location>
</feature>
<keyword evidence="4 6" id="KW-0472">Membrane</keyword>
<comment type="caution">
    <text evidence="8">The sequence shown here is derived from an EMBL/GenBank/DDBJ whole genome shotgun (WGS) entry which is preliminary data.</text>
</comment>
<feature type="transmembrane region" description="Helical" evidence="6">
    <location>
        <begin position="270"/>
        <end position="292"/>
    </location>
</feature>
<dbReference type="Gene3D" id="1.25.40.10">
    <property type="entry name" value="Tetratricopeptide repeat domain"/>
    <property type="match status" value="1"/>
</dbReference>
<dbReference type="InterPro" id="IPR011990">
    <property type="entry name" value="TPR-like_helical_dom_sf"/>
</dbReference>
<dbReference type="AlphaFoldDB" id="A0A1G1ZMG5"/>
<evidence type="ECO:0000313" key="9">
    <source>
        <dbReference type="Proteomes" id="UP000177942"/>
    </source>
</evidence>
<sequence>MNYKFLTNFYTWGVKLIIFVIPFLSLYIARSMFFPYITGRNFGFRILIEIALVLWMGLIFLNKEYRPKPSILLWSLLGFIVVLGLANLFGANPYHSFWSRYERMEGYIMILHLAAYFLMASAVLKTKKDWQILFNIFIAVGLLIGLYALFQRLGYFRAIQGGQFRVDGTIGNPTYLAGYLLFILALCAMFFAAVRKKWAKYYYGAAAAFTLLIIYFTASRGPILALLIAAVLSPLLYLVFGHAKSAPPPPAGESGNPKAPMRTENRQVRIYKRIAVSLLALMIILPTAFWLLRNTAFIKNSPTFGRLASISLTEKTTRSRFMVWNMAWQGFKERPVLGWGQENYINVFAKYYNPKMYDQEPWFDRAHNSIFDWLTNAGALGLLAYLSLFAAALAMVWSVFKKSLISFSEAAVLFVTLIAYFIQNLFVFDNFNTYILFFSLLAYISNLERFTVIPAAAQKEDFNVIQKRTNISLAVAAAALILIAPIIYFANVRPIQESQSLIGALQLIAGKATPDQVLEKFKQVLSYSTFGDGEAKDQLGRLAIQLADTASIPPENKINFIKTAIEELEKQIVKYPNDLKARLFLGTLYNRTANLDLSYRDKARVHLEEALRLSPTRQTTYFAMADNHLLINDFDGALDYLQKAVDLEPSFMEAQVNLAKIAVYAGRGDIVQKVIDQIRQIAPRDTASLAMIGDVLINVQRTDLALELYKAVVELAPDNARYRANLAGLYLNQGMKDKAREEALKAAELDPANFGKQVEEFLKNLK</sequence>
<dbReference type="Proteomes" id="UP000177942">
    <property type="component" value="Unassembled WGS sequence"/>
</dbReference>
<organism evidence="8 9">
    <name type="scientific">Candidatus Harrisonbacteria bacterium RIFCSPLOWO2_01_FULL_44_18</name>
    <dbReference type="NCBI Taxonomy" id="1798407"/>
    <lineage>
        <taxon>Bacteria</taxon>
        <taxon>Candidatus Harrisoniibacteriota</taxon>
    </lineage>
</organism>
<protein>
    <recommendedName>
        <fullName evidence="7">O-antigen ligase-related domain-containing protein</fullName>
    </recommendedName>
</protein>
<feature type="transmembrane region" description="Helical" evidence="6">
    <location>
        <begin position="223"/>
        <end position="240"/>
    </location>
</feature>
<feature type="transmembrane region" description="Helical" evidence="6">
    <location>
        <begin position="73"/>
        <end position="94"/>
    </location>
</feature>
<comment type="subcellular location">
    <subcellularLocation>
        <location evidence="1">Membrane</location>
        <topology evidence="1">Multi-pass membrane protein</topology>
    </subcellularLocation>
</comment>
<dbReference type="STRING" id="1798407.A3A16_02615"/>
<feature type="transmembrane region" description="Helical" evidence="6">
    <location>
        <begin position="106"/>
        <end position="125"/>
    </location>
</feature>
<evidence type="ECO:0000256" key="3">
    <source>
        <dbReference type="ARBA" id="ARBA00022989"/>
    </source>
</evidence>
<dbReference type="Pfam" id="PF13432">
    <property type="entry name" value="TPR_16"/>
    <property type="match status" value="1"/>
</dbReference>
<accession>A0A1G1ZMG5</accession>
<evidence type="ECO:0000256" key="2">
    <source>
        <dbReference type="ARBA" id="ARBA00022692"/>
    </source>
</evidence>
<evidence type="ECO:0000256" key="1">
    <source>
        <dbReference type="ARBA" id="ARBA00004141"/>
    </source>
</evidence>
<dbReference type="InterPro" id="IPR051533">
    <property type="entry name" value="WaaL-like"/>
</dbReference>
<feature type="transmembrane region" description="Helical" evidence="6">
    <location>
        <begin position="469"/>
        <end position="490"/>
    </location>
</feature>
<evidence type="ECO:0000256" key="6">
    <source>
        <dbReference type="SAM" id="Phobius"/>
    </source>
</evidence>
<feature type="repeat" description="TPR" evidence="5">
    <location>
        <begin position="618"/>
        <end position="651"/>
    </location>
</feature>
<dbReference type="PANTHER" id="PTHR37422:SF13">
    <property type="entry name" value="LIPOPOLYSACCHARIDE BIOSYNTHESIS PROTEIN PA4999-RELATED"/>
    <property type="match status" value="1"/>
</dbReference>
<feature type="transmembrane region" description="Helical" evidence="6">
    <location>
        <begin position="132"/>
        <end position="150"/>
    </location>
</feature>
<feature type="transmembrane region" description="Helical" evidence="6">
    <location>
        <begin position="377"/>
        <end position="397"/>
    </location>
</feature>
<dbReference type="PROSITE" id="PS50005">
    <property type="entry name" value="TPR"/>
    <property type="match status" value="3"/>
</dbReference>
<gene>
    <name evidence="8" type="ORF">A3A16_02615</name>
</gene>
<dbReference type="InterPro" id="IPR019734">
    <property type="entry name" value="TPR_rpt"/>
</dbReference>
<feature type="repeat" description="TPR" evidence="5">
    <location>
        <begin position="720"/>
        <end position="753"/>
    </location>
</feature>
<dbReference type="GO" id="GO:0016020">
    <property type="term" value="C:membrane"/>
    <property type="evidence" value="ECO:0007669"/>
    <property type="project" value="UniProtKB-SubCell"/>
</dbReference>
<evidence type="ECO:0000259" key="7">
    <source>
        <dbReference type="Pfam" id="PF04932"/>
    </source>
</evidence>
<reference evidence="8 9" key="1">
    <citation type="journal article" date="2016" name="Nat. Commun.">
        <title>Thousands of microbial genomes shed light on interconnected biogeochemical processes in an aquifer system.</title>
        <authorList>
            <person name="Anantharaman K."/>
            <person name="Brown C.T."/>
            <person name="Hug L.A."/>
            <person name="Sharon I."/>
            <person name="Castelle C.J."/>
            <person name="Probst A.J."/>
            <person name="Thomas B.C."/>
            <person name="Singh A."/>
            <person name="Wilkins M.J."/>
            <person name="Karaoz U."/>
            <person name="Brodie E.L."/>
            <person name="Williams K.H."/>
            <person name="Hubbard S.S."/>
            <person name="Banfield J.F."/>
        </authorList>
    </citation>
    <scope>NUCLEOTIDE SEQUENCE [LARGE SCALE GENOMIC DNA]</scope>
</reference>
<dbReference type="SUPFAM" id="SSF48452">
    <property type="entry name" value="TPR-like"/>
    <property type="match status" value="1"/>
</dbReference>
<feature type="transmembrane region" description="Helical" evidence="6">
    <location>
        <begin position="42"/>
        <end position="61"/>
    </location>
</feature>
<dbReference type="PANTHER" id="PTHR37422">
    <property type="entry name" value="TEICHURONIC ACID BIOSYNTHESIS PROTEIN TUAE"/>
    <property type="match status" value="1"/>
</dbReference>
<dbReference type="SMART" id="SM00028">
    <property type="entry name" value="TPR"/>
    <property type="match status" value="4"/>
</dbReference>
<proteinExistence type="predicted"/>
<feature type="transmembrane region" description="Helical" evidence="6">
    <location>
        <begin position="434"/>
        <end position="457"/>
    </location>
</feature>
<feature type="domain" description="O-antigen ligase-related" evidence="7">
    <location>
        <begin position="206"/>
        <end position="386"/>
    </location>
</feature>
<dbReference type="Pfam" id="PF04932">
    <property type="entry name" value="Wzy_C"/>
    <property type="match status" value="1"/>
</dbReference>
<keyword evidence="3 6" id="KW-1133">Transmembrane helix</keyword>
<name>A0A1G1ZMG5_9BACT</name>
<evidence type="ECO:0000256" key="5">
    <source>
        <dbReference type="PROSITE-ProRule" id="PRU00339"/>
    </source>
</evidence>